<protein>
    <submittedName>
        <fullName evidence="2">Uncharacterized protein</fullName>
    </submittedName>
</protein>
<organism evidence="2">
    <name type="scientific">Opuntia streptacantha</name>
    <name type="common">Prickly pear cactus</name>
    <name type="synonym">Opuntia cardona</name>
    <dbReference type="NCBI Taxonomy" id="393608"/>
    <lineage>
        <taxon>Eukaryota</taxon>
        <taxon>Viridiplantae</taxon>
        <taxon>Streptophyta</taxon>
        <taxon>Embryophyta</taxon>
        <taxon>Tracheophyta</taxon>
        <taxon>Spermatophyta</taxon>
        <taxon>Magnoliopsida</taxon>
        <taxon>eudicotyledons</taxon>
        <taxon>Gunneridae</taxon>
        <taxon>Pentapetalae</taxon>
        <taxon>Caryophyllales</taxon>
        <taxon>Cactineae</taxon>
        <taxon>Cactaceae</taxon>
        <taxon>Opuntioideae</taxon>
        <taxon>Opuntia</taxon>
    </lineage>
</organism>
<evidence type="ECO:0000256" key="1">
    <source>
        <dbReference type="SAM" id="MobiDB-lite"/>
    </source>
</evidence>
<feature type="region of interest" description="Disordered" evidence="1">
    <location>
        <begin position="1"/>
        <end position="23"/>
    </location>
</feature>
<sequence length="135" mass="15446">MHAPNFGTRDPSKQSHELAPITNPETKSIRSAVEFLKLIQNRLIEPYRSRPTLCRIEDISIAKAPNKCNPSELFQGDGSIEKVRHCYIPRLKTSSMECCRHFSVPVATFLPQYSYLRLSSSKHVLIMCERRSKGQ</sequence>
<accession>A0A7C9AQ32</accession>
<reference evidence="2" key="1">
    <citation type="journal article" date="2013" name="J. Plant Res.">
        <title>Effect of fungi and light on seed germination of three Opuntia species from semiarid lands of central Mexico.</title>
        <authorList>
            <person name="Delgado-Sanchez P."/>
            <person name="Jimenez-Bremont J.F."/>
            <person name="Guerrero-Gonzalez Mde L."/>
            <person name="Flores J."/>
        </authorList>
    </citation>
    <scope>NUCLEOTIDE SEQUENCE</scope>
    <source>
        <tissue evidence="2">Cladode</tissue>
    </source>
</reference>
<dbReference type="AlphaFoldDB" id="A0A7C9AQ32"/>
<proteinExistence type="predicted"/>
<reference evidence="2" key="2">
    <citation type="submission" date="2020-07" db="EMBL/GenBank/DDBJ databases">
        <authorList>
            <person name="Vera ALvarez R."/>
            <person name="Arias-Moreno D.M."/>
            <person name="Jimenez-Jacinto V."/>
            <person name="Jimenez-Bremont J.F."/>
            <person name="Swaminathan K."/>
            <person name="Moose S.P."/>
            <person name="Guerrero-Gonzalez M.L."/>
            <person name="Marino-Ramirez L."/>
            <person name="Landsman D."/>
            <person name="Rodriguez-Kessler M."/>
            <person name="Delgado-Sanchez P."/>
        </authorList>
    </citation>
    <scope>NUCLEOTIDE SEQUENCE</scope>
    <source>
        <tissue evidence="2">Cladode</tissue>
    </source>
</reference>
<evidence type="ECO:0000313" key="2">
    <source>
        <dbReference type="EMBL" id="MBA4672011.1"/>
    </source>
</evidence>
<name>A0A7C9AQ32_OPUST</name>
<dbReference type="EMBL" id="GISG01253119">
    <property type="protein sequence ID" value="MBA4672011.1"/>
    <property type="molecule type" value="Transcribed_RNA"/>
</dbReference>